<proteinExistence type="predicted"/>
<name>A0ABT9R024_9ACTN</name>
<gene>
    <name evidence="2" type="ORF">J2S55_001451</name>
</gene>
<feature type="region of interest" description="Disordered" evidence="1">
    <location>
        <begin position="23"/>
        <end position="47"/>
    </location>
</feature>
<evidence type="ECO:0000313" key="3">
    <source>
        <dbReference type="Proteomes" id="UP001230426"/>
    </source>
</evidence>
<accession>A0ABT9R024</accession>
<organism evidence="2 3">
    <name type="scientific">Streptosporangium brasiliense</name>
    <dbReference type="NCBI Taxonomy" id="47480"/>
    <lineage>
        <taxon>Bacteria</taxon>
        <taxon>Bacillati</taxon>
        <taxon>Actinomycetota</taxon>
        <taxon>Actinomycetes</taxon>
        <taxon>Streptosporangiales</taxon>
        <taxon>Streptosporangiaceae</taxon>
        <taxon>Streptosporangium</taxon>
    </lineage>
</organism>
<sequence length="47" mass="5063">MADIAAPLPLYVICELLGAPAETRPAGPAAAVPARRDRSHMTYRESR</sequence>
<protein>
    <submittedName>
        <fullName evidence="2">Cytochrome P450</fullName>
    </submittedName>
</protein>
<comment type="caution">
    <text evidence="2">The sequence shown here is derived from an EMBL/GenBank/DDBJ whole genome shotgun (WGS) entry which is preliminary data.</text>
</comment>
<keyword evidence="3" id="KW-1185">Reference proteome</keyword>
<reference evidence="2 3" key="1">
    <citation type="submission" date="2023-07" db="EMBL/GenBank/DDBJ databases">
        <title>Sequencing the genomes of 1000 actinobacteria strains.</title>
        <authorList>
            <person name="Klenk H.-P."/>
        </authorList>
    </citation>
    <scope>NUCLEOTIDE SEQUENCE [LARGE SCALE GENOMIC DNA]</scope>
    <source>
        <strain evidence="2 3">DSM 44109</strain>
    </source>
</reference>
<feature type="compositionally biased region" description="Low complexity" evidence="1">
    <location>
        <begin position="24"/>
        <end position="33"/>
    </location>
</feature>
<dbReference type="Proteomes" id="UP001230426">
    <property type="component" value="Unassembled WGS sequence"/>
</dbReference>
<dbReference type="EMBL" id="JAUSRB010000001">
    <property type="protein sequence ID" value="MDP9862192.1"/>
    <property type="molecule type" value="Genomic_DNA"/>
</dbReference>
<dbReference type="RefSeq" id="WP_306858193.1">
    <property type="nucleotide sequence ID" value="NZ_JAUSRB010000001.1"/>
</dbReference>
<evidence type="ECO:0000313" key="2">
    <source>
        <dbReference type="EMBL" id="MDP9862192.1"/>
    </source>
</evidence>
<evidence type="ECO:0000256" key="1">
    <source>
        <dbReference type="SAM" id="MobiDB-lite"/>
    </source>
</evidence>
<feature type="compositionally biased region" description="Basic and acidic residues" evidence="1">
    <location>
        <begin position="34"/>
        <end position="47"/>
    </location>
</feature>